<dbReference type="EMBL" id="JRWP01000008">
    <property type="protein sequence ID" value="KGY09078.1"/>
    <property type="molecule type" value="Genomic_DNA"/>
</dbReference>
<dbReference type="Gene3D" id="3.40.50.300">
    <property type="entry name" value="P-loop containing nucleotide triphosphate hydrolases"/>
    <property type="match status" value="1"/>
</dbReference>
<sequence>MGEAVQIAPGGSSPPIRLKTNLSVWVFYSSDAFHLHISHELSKCQSISYEMISFHGLVIANLAQFTPPDLIFVETGPNWAQKIVELQQFESPHETNDGHEASLIVFGNEHDSGALKIALRIGAADFVSDKAEIQELAPLLNNMAEEKVANRNLGELLVFMNSKGGCGASMLALNTAIKMAQSHPDQVMLLDLDIQFGVINDYLNIQPTYSLVDALANVSDLDEVSLGSLVTKHASGLHILAFKRENSHENHEKAIYLNKLLPFLREQYPYVIVDLSRGLDRMFAPVISPATKLYMVTQQSLVSIKSCNQIIKTLSFEFGINRDQVEIIVNRYEKRQSIKLKDIKEAVGDVTVHTFPNDFKVALESANLGRPFVESRKGSALSKSVGKFATALLPEKKKKQSWLSKLFS</sequence>
<dbReference type="GO" id="GO:0005524">
    <property type="term" value="F:ATP binding"/>
    <property type="evidence" value="ECO:0007669"/>
    <property type="project" value="TreeGrafter"/>
</dbReference>
<dbReference type="Proteomes" id="UP000030451">
    <property type="component" value="Unassembled WGS sequence"/>
</dbReference>
<reference evidence="2 3" key="1">
    <citation type="submission" date="2014-10" db="EMBL/GenBank/DDBJ databases">
        <title>Genome sequencing of Vibrio sinaloensis T08.</title>
        <authorList>
            <person name="Chan K.-G."/>
            <person name="Mohamad N.I."/>
        </authorList>
    </citation>
    <scope>NUCLEOTIDE SEQUENCE [LARGE SCALE GENOMIC DNA]</scope>
    <source>
        <strain evidence="2 3">T08</strain>
    </source>
</reference>
<dbReference type="STRING" id="379097.SE23_01475"/>
<dbReference type="RefSeq" id="WP_038189684.1">
    <property type="nucleotide sequence ID" value="NZ_JRWP01000008.1"/>
</dbReference>
<organism evidence="2 3">
    <name type="scientific">Photobacterium sp. (strain ATCC 43367)</name>
    <dbReference type="NCBI Taxonomy" id="379097"/>
    <lineage>
        <taxon>Bacteria</taxon>
        <taxon>Pseudomonadati</taxon>
        <taxon>Pseudomonadota</taxon>
        <taxon>Gammaproteobacteria</taxon>
        <taxon>Vibrionales</taxon>
        <taxon>Vibrionaceae</taxon>
        <taxon>Vibrio</taxon>
        <taxon>Vibrio oreintalis group</taxon>
    </lineage>
</organism>
<dbReference type="Pfam" id="PF13614">
    <property type="entry name" value="AAA_31"/>
    <property type="match status" value="1"/>
</dbReference>
<dbReference type="InterPro" id="IPR050625">
    <property type="entry name" value="ParA/MinD_ATPase"/>
</dbReference>
<accession>A0A0A5JMD7</accession>
<dbReference type="AlphaFoldDB" id="A0A0A5JMD7"/>
<dbReference type="GO" id="GO:0051782">
    <property type="term" value="P:negative regulation of cell division"/>
    <property type="evidence" value="ECO:0007669"/>
    <property type="project" value="TreeGrafter"/>
</dbReference>
<protein>
    <submittedName>
        <fullName evidence="2">Type II secretion protein</fullName>
    </submittedName>
</protein>
<dbReference type="SUPFAM" id="SSF52540">
    <property type="entry name" value="P-loop containing nucleoside triphosphate hydrolases"/>
    <property type="match status" value="1"/>
</dbReference>
<dbReference type="OrthoDB" id="5813333at2"/>
<dbReference type="GO" id="GO:0005829">
    <property type="term" value="C:cytosol"/>
    <property type="evidence" value="ECO:0007669"/>
    <property type="project" value="TreeGrafter"/>
</dbReference>
<dbReference type="PANTHER" id="PTHR43384:SF13">
    <property type="entry name" value="SLR0110 PROTEIN"/>
    <property type="match status" value="1"/>
</dbReference>
<dbReference type="GO" id="GO:0009898">
    <property type="term" value="C:cytoplasmic side of plasma membrane"/>
    <property type="evidence" value="ECO:0007669"/>
    <property type="project" value="TreeGrafter"/>
</dbReference>
<dbReference type="GO" id="GO:0016887">
    <property type="term" value="F:ATP hydrolysis activity"/>
    <property type="evidence" value="ECO:0007669"/>
    <property type="project" value="TreeGrafter"/>
</dbReference>
<evidence type="ECO:0000313" key="2">
    <source>
        <dbReference type="EMBL" id="KGY09078.1"/>
    </source>
</evidence>
<feature type="domain" description="AAA" evidence="1">
    <location>
        <begin position="156"/>
        <end position="314"/>
    </location>
</feature>
<dbReference type="PANTHER" id="PTHR43384">
    <property type="entry name" value="SEPTUM SITE-DETERMINING PROTEIN MIND HOMOLOG, CHLOROPLASTIC-RELATED"/>
    <property type="match status" value="1"/>
</dbReference>
<gene>
    <name evidence="2" type="ORF">NM06_07385</name>
</gene>
<evidence type="ECO:0000313" key="3">
    <source>
        <dbReference type="Proteomes" id="UP000030451"/>
    </source>
</evidence>
<name>A0A0A5JMD7_PHOS4</name>
<evidence type="ECO:0000259" key="1">
    <source>
        <dbReference type="Pfam" id="PF13614"/>
    </source>
</evidence>
<dbReference type="InterPro" id="IPR027417">
    <property type="entry name" value="P-loop_NTPase"/>
</dbReference>
<dbReference type="InterPro" id="IPR025669">
    <property type="entry name" value="AAA_dom"/>
</dbReference>
<comment type="caution">
    <text evidence="2">The sequence shown here is derived from an EMBL/GenBank/DDBJ whole genome shotgun (WGS) entry which is preliminary data.</text>
</comment>
<proteinExistence type="predicted"/>